<dbReference type="GO" id="GO:0003677">
    <property type="term" value="F:DNA binding"/>
    <property type="evidence" value="ECO:0007669"/>
    <property type="project" value="InterPro"/>
</dbReference>
<dbReference type="EMBL" id="BK016176">
    <property type="protein sequence ID" value="DAG00001.1"/>
    <property type="molecule type" value="Genomic_DNA"/>
</dbReference>
<proteinExistence type="predicted"/>
<feature type="domain" description="HTH cro/C1-type" evidence="2">
    <location>
        <begin position="18"/>
        <end position="72"/>
    </location>
</feature>
<keyword evidence="1" id="KW-1133">Transmembrane helix</keyword>
<dbReference type="Pfam" id="PF01381">
    <property type="entry name" value="HTH_3"/>
    <property type="match status" value="1"/>
</dbReference>
<evidence type="ECO:0000313" key="3">
    <source>
        <dbReference type="EMBL" id="DAG00001.1"/>
    </source>
</evidence>
<dbReference type="CDD" id="cd00093">
    <property type="entry name" value="HTH_XRE"/>
    <property type="match status" value="1"/>
</dbReference>
<accession>A0A8S5UZT0</accession>
<name>A0A8S5UZT0_9CAUD</name>
<dbReference type="Gene3D" id="1.10.260.40">
    <property type="entry name" value="lambda repressor-like DNA-binding domains"/>
    <property type="match status" value="1"/>
</dbReference>
<protein>
    <submittedName>
        <fullName evidence="3">Helix-turn-helix domain protein</fullName>
    </submittedName>
</protein>
<feature type="transmembrane region" description="Helical" evidence="1">
    <location>
        <begin position="171"/>
        <end position="192"/>
    </location>
</feature>
<dbReference type="InterPro" id="IPR010982">
    <property type="entry name" value="Lambda_DNA-bd_dom_sf"/>
</dbReference>
<evidence type="ECO:0000259" key="2">
    <source>
        <dbReference type="PROSITE" id="PS50943"/>
    </source>
</evidence>
<reference evidence="3" key="1">
    <citation type="journal article" date="2021" name="Proc. Natl. Acad. Sci. U.S.A.">
        <title>A Catalog of Tens of Thousands of Viruses from Human Metagenomes Reveals Hidden Associations with Chronic Diseases.</title>
        <authorList>
            <person name="Tisza M.J."/>
            <person name="Buck C.B."/>
        </authorList>
    </citation>
    <scope>NUCLEOTIDE SEQUENCE</scope>
    <source>
        <strain evidence="3">CtBeL15</strain>
    </source>
</reference>
<dbReference type="InterPro" id="IPR001387">
    <property type="entry name" value="Cro/C1-type_HTH"/>
</dbReference>
<evidence type="ECO:0000256" key="1">
    <source>
        <dbReference type="SAM" id="Phobius"/>
    </source>
</evidence>
<organism evidence="3">
    <name type="scientific">Siphoviridae sp. ctBeL15</name>
    <dbReference type="NCBI Taxonomy" id="2825374"/>
    <lineage>
        <taxon>Viruses</taxon>
        <taxon>Duplodnaviria</taxon>
        <taxon>Heunggongvirae</taxon>
        <taxon>Uroviricota</taxon>
        <taxon>Caudoviricetes</taxon>
    </lineage>
</organism>
<feature type="transmembrane region" description="Helical" evidence="1">
    <location>
        <begin position="130"/>
        <end position="151"/>
    </location>
</feature>
<sequence length="203" mass="22562">MSEIQELAQHIQDFPALVHKARMDKGITNEELAELSGISYSAVCKMQSGERDPKLYDAVAVMKSVGISADQVFDIQPPASAPSAMQERIHELELDNAVSSGDVVRLKQVNGLCTQRLDAVIRQRDHYKRWSVFSSIFAAILSLFLIVYLFFDFRNPHAGFILQDGPSAFAWLVILLVSISIGVCSIVGYCVLRDTAKETSLRK</sequence>
<dbReference type="PROSITE" id="PS50943">
    <property type="entry name" value="HTH_CROC1"/>
    <property type="match status" value="1"/>
</dbReference>
<keyword evidence="1" id="KW-0812">Transmembrane</keyword>
<dbReference type="SUPFAM" id="SSF47413">
    <property type="entry name" value="lambda repressor-like DNA-binding domains"/>
    <property type="match status" value="1"/>
</dbReference>
<keyword evidence="1" id="KW-0472">Membrane</keyword>